<dbReference type="AlphaFoldDB" id="A0A2A6BQW7"/>
<feature type="compositionally biased region" description="Basic and acidic residues" evidence="1">
    <location>
        <begin position="20"/>
        <end position="34"/>
    </location>
</feature>
<accession>A0A8R1V1Q3</accession>
<evidence type="ECO:0000313" key="3">
    <source>
        <dbReference type="Proteomes" id="UP000005239"/>
    </source>
</evidence>
<organism evidence="2 3">
    <name type="scientific">Pristionchus pacificus</name>
    <name type="common">Parasitic nematode worm</name>
    <dbReference type="NCBI Taxonomy" id="54126"/>
    <lineage>
        <taxon>Eukaryota</taxon>
        <taxon>Metazoa</taxon>
        <taxon>Ecdysozoa</taxon>
        <taxon>Nematoda</taxon>
        <taxon>Chromadorea</taxon>
        <taxon>Rhabditida</taxon>
        <taxon>Rhabditina</taxon>
        <taxon>Diplogasteromorpha</taxon>
        <taxon>Diplogasteroidea</taxon>
        <taxon>Neodiplogasteridae</taxon>
        <taxon>Pristionchus</taxon>
    </lineage>
</organism>
<reference evidence="2" key="2">
    <citation type="submission" date="2022-06" db="UniProtKB">
        <authorList>
            <consortium name="EnsemblMetazoa"/>
        </authorList>
    </citation>
    <scope>IDENTIFICATION</scope>
    <source>
        <strain evidence="2">PS312</strain>
    </source>
</reference>
<proteinExistence type="predicted"/>
<protein>
    <submittedName>
        <fullName evidence="2">Uncharacterized protein</fullName>
    </submittedName>
</protein>
<evidence type="ECO:0000313" key="2">
    <source>
        <dbReference type="EnsemblMetazoa" id="PPA44306.1"/>
    </source>
</evidence>
<gene>
    <name evidence="2" type="primary">WBGene00282675</name>
</gene>
<feature type="region of interest" description="Disordered" evidence="1">
    <location>
        <begin position="18"/>
        <end position="80"/>
    </location>
</feature>
<name>A0A2A6BQW7_PRIPA</name>
<accession>A0A2A6BQW7</accession>
<evidence type="ECO:0000256" key="1">
    <source>
        <dbReference type="SAM" id="MobiDB-lite"/>
    </source>
</evidence>
<sequence>MEKRGRIEEKICSISDEMYEGTKNDEEGKDEKNGRKWTGKPEIMGSFAQRREGKKETDNENPWRPLDWMTSTQTWINTRK</sequence>
<dbReference type="EnsemblMetazoa" id="PPA44306.1">
    <property type="protein sequence ID" value="PPA44306.1"/>
    <property type="gene ID" value="WBGene00282675"/>
</dbReference>
<dbReference type="Proteomes" id="UP000005239">
    <property type="component" value="Unassembled WGS sequence"/>
</dbReference>
<feature type="compositionally biased region" description="Polar residues" evidence="1">
    <location>
        <begin position="69"/>
        <end position="80"/>
    </location>
</feature>
<feature type="compositionally biased region" description="Basic and acidic residues" evidence="1">
    <location>
        <begin position="49"/>
        <end position="58"/>
    </location>
</feature>
<reference evidence="3" key="1">
    <citation type="journal article" date="2008" name="Nat. Genet.">
        <title>The Pristionchus pacificus genome provides a unique perspective on nematode lifestyle and parasitism.</title>
        <authorList>
            <person name="Dieterich C."/>
            <person name="Clifton S.W."/>
            <person name="Schuster L.N."/>
            <person name="Chinwalla A."/>
            <person name="Delehaunty K."/>
            <person name="Dinkelacker I."/>
            <person name="Fulton L."/>
            <person name="Fulton R."/>
            <person name="Godfrey J."/>
            <person name="Minx P."/>
            <person name="Mitreva M."/>
            <person name="Roeseler W."/>
            <person name="Tian H."/>
            <person name="Witte H."/>
            <person name="Yang S.P."/>
            <person name="Wilson R.K."/>
            <person name="Sommer R.J."/>
        </authorList>
    </citation>
    <scope>NUCLEOTIDE SEQUENCE [LARGE SCALE GENOMIC DNA]</scope>
    <source>
        <strain evidence="3">PS312</strain>
    </source>
</reference>
<keyword evidence="3" id="KW-1185">Reference proteome</keyword>